<dbReference type="InterPro" id="IPR036576">
    <property type="entry name" value="WRKY_dom_sf"/>
</dbReference>
<evidence type="ECO:0000256" key="3">
    <source>
        <dbReference type="ARBA" id="ARBA00023125"/>
    </source>
</evidence>
<dbReference type="SUPFAM" id="SSF118290">
    <property type="entry name" value="WRKY DNA-binding domain"/>
    <property type="match status" value="1"/>
</dbReference>
<comment type="caution">
    <text evidence="7">The sequence shown here is derived from an EMBL/GenBank/DDBJ whole genome shotgun (WGS) entry which is preliminary data.</text>
</comment>
<keyword evidence="3" id="KW-0238">DNA-binding</keyword>
<dbReference type="Gene3D" id="2.20.25.80">
    <property type="entry name" value="WRKY domain"/>
    <property type="match status" value="1"/>
</dbReference>
<dbReference type="PROSITE" id="PS50811">
    <property type="entry name" value="WRKY"/>
    <property type="match status" value="1"/>
</dbReference>
<keyword evidence="2" id="KW-0805">Transcription regulation</keyword>
<dbReference type="STRING" id="337451.A0A3S3PBP6"/>
<dbReference type="GO" id="GO:0043565">
    <property type="term" value="F:sequence-specific DNA binding"/>
    <property type="evidence" value="ECO:0007669"/>
    <property type="project" value="InterPro"/>
</dbReference>
<dbReference type="PANTHER" id="PTHR31221:SF137">
    <property type="entry name" value="WRKY TRANSCRIPTION FACTOR 12-RELATED"/>
    <property type="match status" value="1"/>
</dbReference>
<protein>
    <submittedName>
        <fullName evidence="7">WRKY family protein</fullName>
    </submittedName>
</protein>
<dbReference type="Proteomes" id="UP000283530">
    <property type="component" value="Unassembled WGS sequence"/>
</dbReference>
<evidence type="ECO:0000256" key="5">
    <source>
        <dbReference type="ARBA" id="ARBA00023242"/>
    </source>
</evidence>
<evidence type="ECO:0000256" key="2">
    <source>
        <dbReference type="ARBA" id="ARBA00023015"/>
    </source>
</evidence>
<proteinExistence type="predicted"/>
<sequence>MKTVIGAATATDANVVAVASVGGGGGGCGGDTLFVLQSKVKPKLHIQANLPTRRARRRSEKEGVRRISMAMERERGGQRCYELEVSFSNPQAMHDMEFAPMGENHGLTFMAPSQSSPFPLPQVSVPFNNPATFNDNHIPKPWNQNQIEGLEPRLGGEQNCTGTEANNSWWRSSSSDKSKVKVRRKLREPRFCFQTRSDVDVLDDGYKWRKYGQKVVKNSLHPRSYYRCTHNNCRVKKRVERLSEDCRMVITTYEGRHTHSPCDDSQSSEHECFNSF</sequence>
<dbReference type="OrthoDB" id="1842836at2759"/>
<evidence type="ECO:0000259" key="6">
    <source>
        <dbReference type="PROSITE" id="PS50811"/>
    </source>
</evidence>
<organism evidence="7 8">
    <name type="scientific">Cinnamomum micranthum f. kanehirae</name>
    <dbReference type="NCBI Taxonomy" id="337451"/>
    <lineage>
        <taxon>Eukaryota</taxon>
        <taxon>Viridiplantae</taxon>
        <taxon>Streptophyta</taxon>
        <taxon>Embryophyta</taxon>
        <taxon>Tracheophyta</taxon>
        <taxon>Spermatophyta</taxon>
        <taxon>Magnoliopsida</taxon>
        <taxon>Magnoliidae</taxon>
        <taxon>Laurales</taxon>
        <taxon>Lauraceae</taxon>
        <taxon>Cinnamomum</taxon>
    </lineage>
</organism>
<reference evidence="7 8" key="1">
    <citation type="journal article" date="2019" name="Nat. Plants">
        <title>Stout camphor tree genome fills gaps in understanding of flowering plant genome evolution.</title>
        <authorList>
            <person name="Chaw S.M."/>
            <person name="Liu Y.C."/>
            <person name="Wu Y.W."/>
            <person name="Wang H.Y."/>
            <person name="Lin C.I."/>
            <person name="Wu C.S."/>
            <person name="Ke H.M."/>
            <person name="Chang L.Y."/>
            <person name="Hsu C.Y."/>
            <person name="Yang H.T."/>
            <person name="Sudianto E."/>
            <person name="Hsu M.H."/>
            <person name="Wu K.P."/>
            <person name="Wang L.N."/>
            <person name="Leebens-Mack J.H."/>
            <person name="Tsai I.J."/>
        </authorList>
    </citation>
    <scope>NUCLEOTIDE SEQUENCE [LARGE SCALE GENOMIC DNA]</scope>
    <source>
        <strain evidence="8">cv. Chaw 1501</strain>
        <tissue evidence="7">Young leaves</tissue>
    </source>
</reference>
<name>A0A3S3PBP6_9MAGN</name>
<comment type="subcellular location">
    <subcellularLocation>
        <location evidence="1">Nucleus</location>
    </subcellularLocation>
</comment>
<dbReference type="InterPro" id="IPR044810">
    <property type="entry name" value="WRKY_plant"/>
</dbReference>
<dbReference type="PANTHER" id="PTHR31221">
    <property type="entry name" value="WRKY TRANSCRIPTION FACTOR PROTEIN 1-RELATED"/>
    <property type="match status" value="1"/>
</dbReference>
<evidence type="ECO:0000313" key="8">
    <source>
        <dbReference type="Proteomes" id="UP000283530"/>
    </source>
</evidence>
<keyword evidence="8" id="KW-1185">Reference proteome</keyword>
<dbReference type="PROSITE" id="PS51257">
    <property type="entry name" value="PROKAR_LIPOPROTEIN"/>
    <property type="match status" value="1"/>
</dbReference>
<keyword evidence="4" id="KW-0804">Transcription</keyword>
<dbReference type="FunFam" id="2.20.25.80:FF:000003">
    <property type="entry name" value="WRKY transcription factor 57"/>
    <property type="match status" value="1"/>
</dbReference>
<dbReference type="InterPro" id="IPR003657">
    <property type="entry name" value="WRKY_dom"/>
</dbReference>
<keyword evidence="5" id="KW-0539">Nucleus</keyword>
<evidence type="ECO:0000256" key="4">
    <source>
        <dbReference type="ARBA" id="ARBA00023163"/>
    </source>
</evidence>
<dbReference type="SMART" id="SM00774">
    <property type="entry name" value="WRKY"/>
    <property type="match status" value="1"/>
</dbReference>
<dbReference type="Pfam" id="PF03106">
    <property type="entry name" value="WRKY"/>
    <property type="match status" value="1"/>
</dbReference>
<evidence type="ECO:0000313" key="7">
    <source>
        <dbReference type="EMBL" id="RWR87338.1"/>
    </source>
</evidence>
<feature type="domain" description="WRKY" evidence="6">
    <location>
        <begin position="197"/>
        <end position="259"/>
    </location>
</feature>
<dbReference type="EMBL" id="QPKB01000006">
    <property type="protein sequence ID" value="RWR87338.1"/>
    <property type="molecule type" value="Genomic_DNA"/>
</dbReference>
<dbReference type="GO" id="GO:0003700">
    <property type="term" value="F:DNA-binding transcription factor activity"/>
    <property type="evidence" value="ECO:0007669"/>
    <property type="project" value="InterPro"/>
</dbReference>
<evidence type="ECO:0000256" key="1">
    <source>
        <dbReference type="ARBA" id="ARBA00004123"/>
    </source>
</evidence>
<dbReference type="GO" id="GO:0005634">
    <property type="term" value="C:nucleus"/>
    <property type="evidence" value="ECO:0007669"/>
    <property type="project" value="UniProtKB-SubCell"/>
</dbReference>
<gene>
    <name evidence="7" type="ORF">CKAN_01627500</name>
</gene>
<accession>A0A3S3PBP6</accession>
<dbReference type="AlphaFoldDB" id="A0A3S3PBP6"/>